<evidence type="ECO:0000256" key="1">
    <source>
        <dbReference type="RuleBase" id="RU365079"/>
    </source>
</evidence>
<feature type="region of interest" description="Disordered" evidence="2">
    <location>
        <begin position="1"/>
        <end position="44"/>
    </location>
</feature>
<evidence type="ECO:0000256" key="2">
    <source>
        <dbReference type="SAM" id="MobiDB-lite"/>
    </source>
</evidence>
<dbReference type="Proteomes" id="UP001140094">
    <property type="component" value="Unassembled WGS sequence"/>
</dbReference>
<feature type="domain" description="FCP1 homology" evidence="3">
    <location>
        <begin position="88"/>
        <end position="277"/>
    </location>
</feature>
<comment type="subunit">
    <text evidence="1">Component of the TIM23 complex.</text>
</comment>
<feature type="compositionally biased region" description="Basic and acidic residues" evidence="2">
    <location>
        <begin position="20"/>
        <end position="44"/>
    </location>
</feature>
<sequence length="309" mass="36395">LERQKQLQQQGAGQQQQQEQKLEQKQKQEQKLEHKQDMALKQEQVHQQEQDMVLKQQNEYPTVLYLTPQGRYWRDTWALTDYEANERNTTHKQLIVLDLNGTLLCRQSRNVNGLRKVVPRPYLDEFLKFAVDNFAVMVWSSAQPGNINEMLKKTMSPHWERFVRVWDRRFCGLDGSYFYKSNSIKDLARICDGFSLEDSPTRNVYGTYEGYKGICSDKQGHWKLENIIIVDDSESKTALQKDNHVFIQSFEVFNPATKNDGSTDEELLKLKQYLTAYLEQNEPRQSLVSYMKEHPWLEFRNAANTVESQ</sequence>
<dbReference type="InterPro" id="IPR036412">
    <property type="entry name" value="HAD-like_sf"/>
</dbReference>
<feature type="compositionally biased region" description="Low complexity" evidence="2">
    <location>
        <begin position="1"/>
        <end position="19"/>
    </location>
</feature>
<dbReference type="InterPro" id="IPR050365">
    <property type="entry name" value="TIM50"/>
</dbReference>
<dbReference type="SMART" id="SM00577">
    <property type="entry name" value="CPDc"/>
    <property type="match status" value="1"/>
</dbReference>
<evidence type="ECO:0000313" key="4">
    <source>
        <dbReference type="EMBL" id="KAJ2792913.1"/>
    </source>
</evidence>
<keyword evidence="1" id="KW-0811">Translocation</keyword>
<dbReference type="InterPro" id="IPR004274">
    <property type="entry name" value="FCP1_dom"/>
</dbReference>
<keyword evidence="1" id="KW-0809">Transit peptide</keyword>
<accession>A0A9W8HT79</accession>
<keyword evidence="1" id="KW-0813">Transport</keyword>
<reference evidence="4" key="1">
    <citation type="submission" date="2022-07" db="EMBL/GenBank/DDBJ databases">
        <title>Phylogenomic reconstructions and comparative analyses of Kickxellomycotina fungi.</title>
        <authorList>
            <person name="Reynolds N.K."/>
            <person name="Stajich J.E."/>
            <person name="Barry K."/>
            <person name="Grigoriev I.V."/>
            <person name="Crous P."/>
            <person name="Smith M.E."/>
        </authorList>
    </citation>
    <scope>NUCLEOTIDE SEQUENCE</scope>
    <source>
        <strain evidence="4">NRRL 1565</strain>
    </source>
</reference>
<dbReference type="Gene3D" id="3.40.50.1000">
    <property type="entry name" value="HAD superfamily/HAD-like"/>
    <property type="match status" value="1"/>
</dbReference>
<proteinExistence type="inferred from homology"/>
<comment type="subcellular location">
    <subcellularLocation>
        <location evidence="1">Mitochondrion inner membrane</location>
        <topology evidence="1">Single-pass membrane protein</topology>
    </subcellularLocation>
</comment>
<comment type="similarity">
    <text evidence="1">Belongs to the TIM50 family.</text>
</comment>
<dbReference type="InterPro" id="IPR023214">
    <property type="entry name" value="HAD_sf"/>
</dbReference>
<keyword evidence="5" id="KW-1185">Reference proteome</keyword>
<dbReference type="EMBL" id="JANBUO010003107">
    <property type="protein sequence ID" value="KAJ2792913.1"/>
    <property type="molecule type" value="Genomic_DNA"/>
</dbReference>
<evidence type="ECO:0000313" key="5">
    <source>
        <dbReference type="Proteomes" id="UP001140094"/>
    </source>
</evidence>
<dbReference type="GO" id="GO:0005744">
    <property type="term" value="C:TIM23 mitochondrial import inner membrane translocase complex"/>
    <property type="evidence" value="ECO:0007669"/>
    <property type="project" value="UniProtKB-UniRule"/>
</dbReference>
<dbReference type="SUPFAM" id="SSF56784">
    <property type="entry name" value="HAD-like"/>
    <property type="match status" value="1"/>
</dbReference>
<gene>
    <name evidence="4" type="ORF">H4R20_006714</name>
</gene>
<dbReference type="AlphaFoldDB" id="A0A9W8HT79"/>
<comment type="function">
    <text evidence="1">Essential component of the TIM23 complex, a complex that mediates the translocation of transit peptide-containing proteins across the mitochondrial inner membrane.</text>
</comment>
<dbReference type="OrthoDB" id="1711508at2759"/>
<dbReference type="PANTHER" id="PTHR12210">
    <property type="entry name" value="DULLARD PROTEIN PHOSPHATASE"/>
    <property type="match status" value="1"/>
</dbReference>
<dbReference type="Pfam" id="PF03031">
    <property type="entry name" value="NIF"/>
    <property type="match status" value="1"/>
</dbReference>
<dbReference type="GO" id="GO:0015031">
    <property type="term" value="P:protein transport"/>
    <property type="evidence" value="ECO:0007669"/>
    <property type="project" value="UniProtKB-KW"/>
</dbReference>
<organism evidence="4 5">
    <name type="scientific">Coemansia guatemalensis</name>
    <dbReference type="NCBI Taxonomy" id="2761395"/>
    <lineage>
        <taxon>Eukaryota</taxon>
        <taxon>Fungi</taxon>
        <taxon>Fungi incertae sedis</taxon>
        <taxon>Zoopagomycota</taxon>
        <taxon>Kickxellomycotina</taxon>
        <taxon>Kickxellomycetes</taxon>
        <taxon>Kickxellales</taxon>
        <taxon>Kickxellaceae</taxon>
        <taxon>Coemansia</taxon>
    </lineage>
</organism>
<comment type="caution">
    <text evidence="4">The sequence shown here is derived from an EMBL/GenBank/DDBJ whole genome shotgun (WGS) entry which is preliminary data.</text>
</comment>
<keyword evidence="1" id="KW-0653">Protein transport</keyword>
<evidence type="ECO:0000259" key="3">
    <source>
        <dbReference type="PROSITE" id="PS50969"/>
    </source>
</evidence>
<name>A0A9W8HT79_9FUNG</name>
<protein>
    <recommendedName>
        <fullName evidence="1">Mitochondrial import inner membrane translocase subunit TIM50</fullName>
    </recommendedName>
</protein>
<feature type="non-terminal residue" evidence="4">
    <location>
        <position position="1"/>
    </location>
</feature>
<keyword evidence="1" id="KW-0496">Mitochondrion</keyword>
<dbReference type="PROSITE" id="PS50969">
    <property type="entry name" value="FCP1"/>
    <property type="match status" value="1"/>
</dbReference>